<evidence type="ECO:0000256" key="9">
    <source>
        <dbReference type="ARBA" id="ARBA00022989"/>
    </source>
</evidence>
<evidence type="ECO:0000256" key="6">
    <source>
        <dbReference type="ARBA" id="ARBA00022692"/>
    </source>
</evidence>
<dbReference type="InterPro" id="IPR039421">
    <property type="entry name" value="Type_1_exporter"/>
</dbReference>
<evidence type="ECO:0000256" key="3">
    <source>
        <dbReference type="ARBA" id="ARBA00015531"/>
    </source>
</evidence>
<dbReference type="InterPro" id="IPR036640">
    <property type="entry name" value="ABC1_TM_sf"/>
</dbReference>
<dbReference type="InterPro" id="IPR003439">
    <property type="entry name" value="ABC_transporter-like_ATP-bd"/>
</dbReference>
<dbReference type="GO" id="GO:0030253">
    <property type="term" value="P:protein secretion by the type I secretion system"/>
    <property type="evidence" value="ECO:0007669"/>
    <property type="project" value="InterPro"/>
</dbReference>
<dbReference type="Pfam" id="PF00664">
    <property type="entry name" value="ABC_membrane"/>
    <property type="match status" value="1"/>
</dbReference>
<name>A0AAW7CQT5_9GAMM</name>
<keyword evidence="5" id="KW-1003">Cell membrane</keyword>
<evidence type="ECO:0000256" key="4">
    <source>
        <dbReference type="ARBA" id="ARBA00022448"/>
    </source>
</evidence>
<dbReference type="FunFam" id="3.40.50.300:FF:000221">
    <property type="entry name" value="Multidrug ABC transporter ATP-binding protein"/>
    <property type="match status" value="1"/>
</dbReference>
<dbReference type="InterPro" id="IPR017871">
    <property type="entry name" value="ABC_transporter-like_CS"/>
</dbReference>
<keyword evidence="6 11" id="KW-0812">Transmembrane</keyword>
<dbReference type="GO" id="GO:0015421">
    <property type="term" value="F:ABC-type oligopeptide transporter activity"/>
    <property type="evidence" value="ECO:0007669"/>
    <property type="project" value="TreeGrafter"/>
</dbReference>
<comment type="similarity">
    <text evidence="2">Belongs to the ABC transporter superfamily. Protein-1 exporter (TC 3.A.1.109) family.</text>
</comment>
<dbReference type="PROSITE" id="PS00211">
    <property type="entry name" value="ABC_TRANSPORTER_1"/>
    <property type="match status" value="1"/>
</dbReference>
<evidence type="ECO:0000259" key="13">
    <source>
        <dbReference type="PROSITE" id="PS50929"/>
    </source>
</evidence>
<feature type="transmembrane region" description="Helical" evidence="11">
    <location>
        <begin position="257"/>
        <end position="282"/>
    </location>
</feature>
<feature type="domain" description="ABC transporter" evidence="12">
    <location>
        <begin position="462"/>
        <end position="697"/>
    </location>
</feature>
<dbReference type="PANTHER" id="PTHR43394">
    <property type="entry name" value="ATP-DEPENDENT PERMEASE MDL1, MITOCHONDRIAL"/>
    <property type="match status" value="1"/>
</dbReference>
<dbReference type="EMBL" id="JASVWL010000002">
    <property type="protein sequence ID" value="MDL5354096.1"/>
    <property type="molecule type" value="Genomic_DNA"/>
</dbReference>
<comment type="caution">
    <text evidence="14">The sequence shown here is derived from an EMBL/GenBank/DDBJ whole genome shotgun (WGS) entry which is preliminary data.</text>
</comment>
<gene>
    <name evidence="14" type="ORF">QSH02_04470</name>
</gene>
<dbReference type="GO" id="GO:0030256">
    <property type="term" value="C:type I protein secretion system complex"/>
    <property type="evidence" value="ECO:0007669"/>
    <property type="project" value="InterPro"/>
</dbReference>
<organism evidence="14 15">
    <name type="scientific">Proteus faecis</name>
    <dbReference type="NCBI Taxonomy" id="2050967"/>
    <lineage>
        <taxon>Bacteria</taxon>
        <taxon>Pseudomonadati</taxon>
        <taxon>Pseudomonadota</taxon>
        <taxon>Gammaproteobacteria</taxon>
        <taxon>Enterobacterales</taxon>
        <taxon>Morganellaceae</taxon>
        <taxon>Proteus</taxon>
    </lineage>
</organism>
<evidence type="ECO:0000259" key="12">
    <source>
        <dbReference type="PROSITE" id="PS50893"/>
    </source>
</evidence>
<evidence type="ECO:0000256" key="7">
    <source>
        <dbReference type="ARBA" id="ARBA00022741"/>
    </source>
</evidence>
<dbReference type="SUPFAM" id="SSF52540">
    <property type="entry name" value="P-loop containing nucleoside triphosphate hydrolases"/>
    <property type="match status" value="1"/>
</dbReference>
<dbReference type="CDD" id="cd18588">
    <property type="entry name" value="ABC_6TM_CyaB_HlyB_like"/>
    <property type="match status" value="1"/>
</dbReference>
<evidence type="ECO:0000256" key="5">
    <source>
        <dbReference type="ARBA" id="ARBA00022475"/>
    </source>
</evidence>
<dbReference type="NCBIfam" id="TIGR01846">
    <property type="entry name" value="type_I_sec_HlyB"/>
    <property type="match status" value="1"/>
</dbReference>
<dbReference type="Gene3D" id="1.20.1560.10">
    <property type="entry name" value="ABC transporter type 1, transmembrane domain"/>
    <property type="match status" value="1"/>
</dbReference>
<reference evidence="14" key="1">
    <citation type="submission" date="2023-06" db="EMBL/GenBank/DDBJ databases">
        <title>Acute promotion of culturable opportunistic pathogens and persistent increase of antibiotic resistance following antibiotic exposure in mouse gut microbiota.</title>
        <authorList>
            <person name="Li L."/>
            <person name="Wang B."/>
            <person name="Sun Y."/>
            <person name="Wang M."/>
            <person name="Xu H."/>
        </authorList>
    </citation>
    <scope>NUCLEOTIDE SEQUENCE</scope>
    <source>
        <strain evidence="14">EPA10_1</strain>
    </source>
</reference>
<keyword evidence="4" id="KW-0813">Transport</keyword>
<evidence type="ECO:0000256" key="10">
    <source>
        <dbReference type="ARBA" id="ARBA00023136"/>
    </source>
</evidence>
<dbReference type="PANTHER" id="PTHR43394:SF1">
    <property type="entry name" value="ATP-BINDING CASSETTE SUB-FAMILY B MEMBER 10, MITOCHONDRIAL"/>
    <property type="match status" value="1"/>
</dbReference>
<dbReference type="SUPFAM" id="SSF90123">
    <property type="entry name" value="ABC transporter transmembrane region"/>
    <property type="match status" value="1"/>
</dbReference>
<dbReference type="GO" id="GO:0005524">
    <property type="term" value="F:ATP binding"/>
    <property type="evidence" value="ECO:0007669"/>
    <property type="project" value="UniProtKB-KW"/>
</dbReference>
<dbReference type="InterPro" id="IPR011527">
    <property type="entry name" value="ABC1_TM_dom"/>
</dbReference>
<evidence type="ECO:0000256" key="2">
    <source>
        <dbReference type="ARBA" id="ARBA00006025"/>
    </source>
</evidence>
<dbReference type="GO" id="GO:0016887">
    <property type="term" value="F:ATP hydrolysis activity"/>
    <property type="evidence" value="ECO:0007669"/>
    <property type="project" value="InterPro"/>
</dbReference>
<dbReference type="InterPro" id="IPR010132">
    <property type="entry name" value="ATPase_T1SS_HlyB"/>
</dbReference>
<keyword evidence="10 11" id="KW-0472">Membrane</keyword>
<dbReference type="Proteomes" id="UP001224739">
    <property type="component" value="Unassembled WGS sequence"/>
</dbReference>
<dbReference type="RefSeq" id="WP_286038900.1">
    <property type="nucleotide sequence ID" value="NZ_JASVWJ010000002.1"/>
</dbReference>
<evidence type="ECO:0000256" key="8">
    <source>
        <dbReference type="ARBA" id="ARBA00022840"/>
    </source>
</evidence>
<dbReference type="SMART" id="SM00382">
    <property type="entry name" value="AAA"/>
    <property type="match status" value="1"/>
</dbReference>
<dbReference type="InterPro" id="IPR027417">
    <property type="entry name" value="P-loop_NTPase"/>
</dbReference>
<feature type="transmembrane region" description="Helical" evidence="11">
    <location>
        <begin position="368"/>
        <end position="390"/>
    </location>
</feature>
<protein>
    <recommendedName>
        <fullName evidence="3">Alpha-hemolysin translocation ATP-binding protein HlyB</fullName>
    </recommendedName>
</protein>
<dbReference type="GeneID" id="83611860"/>
<evidence type="ECO:0000313" key="14">
    <source>
        <dbReference type="EMBL" id="MDL5354096.1"/>
    </source>
</evidence>
<dbReference type="InterPro" id="IPR003593">
    <property type="entry name" value="AAA+_ATPase"/>
</dbReference>
<feature type="transmembrane region" description="Helical" evidence="11">
    <location>
        <begin position="288"/>
        <end position="308"/>
    </location>
</feature>
<dbReference type="Pfam" id="PF00005">
    <property type="entry name" value="ABC_tran"/>
    <property type="match status" value="1"/>
</dbReference>
<accession>A0AAW7CQT5</accession>
<evidence type="ECO:0000256" key="1">
    <source>
        <dbReference type="ARBA" id="ARBA00004651"/>
    </source>
</evidence>
<dbReference type="GO" id="GO:0005886">
    <property type="term" value="C:plasma membrane"/>
    <property type="evidence" value="ECO:0007669"/>
    <property type="project" value="UniProtKB-SubCell"/>
</dbReference>
<feature type="transmembrane region" description="Helical" evidence="11">
    <location>
        <begin position="146"/>
        <end position="168"/>
    </location>
</feature>
<evidence type="ECO:0000313" key="15">
    <source>
        <dbReference type="Proteomes" id="UP001224739"/>
    </source>
</evidence>
<dbReference type="AlphaFoldDB" id="A0AAW7CQT5"/>
<comment type="subcellular location">
    <subcellularLocation>
        <location evidence="1">Cell membrane</location>
        <topology evidence="1">Multi-pass membrane protein</topology>
    </subcellularLocation>
</comment>
<dbReference type="Gene3D" id="3.40.50.300">
    <property type="entry name" value="P-loop containing nucleotide triphosphate hydrolases"/>
    <property type="match status" value="1"/>
</dbReference>
<keyword evidence="8" id="KW-0067">ATP-binding</keyword>
<keyword evidence="7" id="KW-0547">Nucleotide-binding</keyword>
<evidence type="ECO:0000256" key="11">
    <source>
        <dbReference type="SAM" id="Phobius"/>
    </source>
</evidence>
<dbReference type="PROSITE" id="PS50893">
    <property type="entry name" value="ABC_TRANSPORTER_2"/>
    <property type="match status" value="1"/>
</dbReference>
<proteinExistence type="inferred from homology"/>
<feature type="transmembrane region" description="Helical" evidence="11">
    <location>
        <begin position="184"/>
        <end position="204"/>
    </location>
</feature>
<sequence>MKNKTQYDSSIIDSLLYISKINQNDLKKEQILHFLGDSKKLTKWNIIEVANLLNLKCNFDIIDINHNNNIVGDILIEIDNFWFILKDKKNDDLFIFNPKDNTYKKYTLCVDKKIKILRVIQFEKTSLLEKFSLKWFFPSLLRQKKILWFIFILSFCTQLFSLASPIIFENFIDKVLTGRSLSNLHVFASILVLIALIEPTYLFLRDKLYSFVSCKLGAEFSGKTYQHLIRLPTQFFNQRQAGQIISRLQELSNIRQFIAGSAFMMVLDLIFITLFISIMFYYSTLLTWITLGALTLYFLTWIILGPIIRHWVEVEYKANAENTSLLTESINGIDTIKITATEIYFLKKWQHKLTYHILARFSGAKKALLAQQIIMTIHKIATAIILWYGVKRVMDMQMTIGELIAFNMFAAHITQPILRLAQIWQDFQQTTVSLQRIGEILNTQTELQHQGLTSLPSISGEITFSHVNFRYADNTPEVIKNISLSIPAGKFIGITGPSGSGKSTLTRLIQRFYTPQQGQIYIDGMDIAIADPLSLRQSMGIVLQDSFLFSGTIAENIRLSKPYCHEDEIYEAAKLAGAFDFIQQLPQKFNTQVGERGSHLSGGQRQRIALARALLPNPRILLLDEATSALDYESEAEILANLPLICKNRTVISIAHRLNTLANSDYIYVIDKGRITEEGTHSNLLENGSLYYHLWKQQTQ</sequence>
<keyword evidence="9 11" id="KW-1133">Transmembrane helix</keyword>
<dbReference type="PROSITE" id="PS50929">
    <property type="entry name" value="ABC_TM1F"/>
    <property type="match status" value="1"/>
</dbReference>
<feature type="domain" description="ABC transmembrane type-1" evidence="13">
    <location>
        <begin position="148"/>
        <end position="429"/>
    </location>
</feature>